<feature type="region of interest" description="Disordered" evidence="15">
    <location>
        <begin position="1265"/>
        <end position="1345"/>
    </location>
</feature>
<dbReference type="GO" id="GO:0003887">
    <property type="term" value="F:DNA-directed DNA polymerase activity"/>
    <property type="evidence" value="ECO:0007669"/>
    <property type="project" value="UniProtKB-KW"/>
</dbReference>
<proteinExistence type="inferred from homology"/>
<dbReference type="InterPro" id="IPR011708">
    <property type="entry name" value="DNA_pol3_alpha_NTPase_dom"/>
</dbReference>
<dbReference type="Pfam" id="PF17657">
    <property type="entry name" value="DNA_pol3_finger"/>
    <property type="match status" value="1"/>
</dbReference>
<keyword evidence="12" id="KW-0239">DNA-directed DNA polymerase</keyword>
<feature type="region of interest" description="Disordered" evidence="15">
    <location>
        <begin position="82"/>
        <end position="104"/>
    </location>
</feature>
<keyword evidence="11" id="KW-0227">DNA damage</keyword>
<dbReference type="OrthoDB" id="9803237at2"/>
<dbReference type="SUPFAM" id="SSF89550">
    <property type="entry name" value="PHP domain-like"/>
    <property type="match status" value="1"/>
</dbReference>
<feature type="compositionally biased region" description="Low complexity" evidence="15">
    <location>
        <begin position="1265"/>
        <end position="1281"/>
    </location>
</feature>
<organism evidence="17 18">
    <name type="scientific">Motilibacter peucedani</name>
    <dbReference type="NCBI Taxonomy" id="598650"/>
    <lineage>
        <taxon>Bacteria</taxon>
        <taxon>Bacillati</taxon>
        <taxon>Actinomycetota</taxon>
        <taxon>Actinomycetes</taxon>
        <taxon>Motilibacterales</taxon>
        <taxon>Motilibacteraceae</taxon>
        <taxon>Motilibacter</taxon>
    </lineage>
</organism>
<keyword evidence="13" id="KW-0234">DNA repair</keyword>
<evidence type="ECO:0000313" key="18">
    <source>
        <dbReference type="Proteomes" id="UP000281955"/>
    </source>
</evidence>
<dbReference type="InterPro" id="IPR016195">
    <property type="entry name" value="Pol/histidinol_Pase-like"/>
</dbReference>
<dbReference type="Pfam" id="PF14579">
    <property type="entry name" value="HHH_6"/>
    <property type="match status" value="1"/>
</dbReference>
<dbReference type="PANTHER" id="PTHR32294:SF4">
    <property type="entry name" value="ERROR-PRONE DNA POLYMERASE"/>
    <property type="match status" value="1"/>
</dbReference>
<reference evidence="17 18" key="1">
    <citation type="submission" date="2018-10" db="EMBL/GenBank/DDBJ databases">
        <title>Genomic Encyclopedia of Archaeal and Bacterial Type Strains, Phase II (KMG-II): from individual species to whole genera.</title>
        <authorList>
            <person name="Goeker M."/>
        </authorList>
    </citation>
    <scope>NUCLEOTIDE SEQUENCE [LARGE SCALE GENOMIC DNA]</scope>
    <source>
        <strain evidence="17 18">RP-AC37</strain>
    </source>
</reference>
<sequence length="1345" mass="143530">MSAVGSDPFVHLHVASGYSLRHGTSHPHLLVERAAEHGMDTLALTDRDGTYGAVRFAKACRSAGLRPVLGVDLAVEPSGLLPEPGAAAGGAARRTPARGGAEVDPRHPRAVVLARAGGGLGWRALCRLVSATHLRGERGRPVTTLELLAEHAADGELVVLLGAASEVARALEARRDDLARELVQRWRAALPAGALVTEVVSHRGPGDSVRAARLYALAAEERVPAVLTNAVRCLDRSDAPVADVLDAARRLVPLSERSVDRANAEGFLKSGREMAVVAAEVARLAGAADETGGELLRATRRIADQCALDPKTDLGLGVVHLPELDVLDRGGLPLGTVRESAQQDANAVLAARCEAGLVRRRMDQGSELGRLEARRRLDDELGVIATLGFASYFLTVADVVDLVREMGVRCAARGSGAGSLVNYLLGISGVDPLRHGLLMERFLSPLRAQLPDIDIDVESARRTEVYERVLARFGAERVACVSMTDTYRVRHAIRDVGAALGMPPTEVDMLAKAFPHIRARDARLAMEELPELRASGLDAGRLDLLLGLVERLDGLPRHIALHPCGVLLSDATLLDRTPVESSWLGFPMSQFDKDDVEDLGLLKLDVLGIRMQSAMSHALEEVARVDGVHVDIDDQLQVPLDDPATFRLVQSSRTLGCFQIESPGQRELVGKFAPETFADLVIDISLFRPGPVKSDMVTPFLQARHGWTGASYLHEDLRPVLEPTSGVVVFHEQVLEIVATFTGCSLAYADEVRRALGDPVGKPEVEAWFRPTALARGYSEHDVERVWEVLVAFASFGFCKAHAAAFALPTYQSAWLKAHHPAAFLAGVLTHDPGMYPKRLILDDARQFGIAVLPLDVNASDPEYRVERVGVLDEPPPAILGAPPRPAPEEGLPDGRAYGIRLGLDDVKGISDAEVARVVAGRPYATLADFWHRARVSRPVVERLVVAGAFDSLYGIGAPAPVRRRGAVTRRDLLLQVADLDRWTRSTSSGGGGRAGGRRSAGTGRSAGGPGRTRPADAAAGQGSGRQVERPDGRLDRPKDGWPERAGRGGWADDLGDAAARAARQSQAPRSRGATAGEQSVQLALDLGDAPDTALSSGLPEMTAAERVRAELEVLGLDVSRHVVDFYAPLLDALGTTRSPDLLRRRSGAEVLVAGVKVATQTPPVRSGRRVIFVTLDDSTGPVDATFFEDAQIGYATTLFHSWLLVVRGETRRTGPRGISLRATGCWELPRLFAAWETGGMPAVEELLNAPAVVSEQAVAGAAASRSSRPVLVSPPVGSSAQVYEPRDDSAGSGAGGMRTRVTDRVLVHPSGFRQSPYADIAPAGDDARSAPRKLWHSSPGSAGG</sequence>
<accession>A0A420XPH5</accession>
<dbReference type="Pfam" id="PF02811">
    <property type="entry name" value="PHP"/>
    <property type="match status" value="1"/>
</dbReference>
<dbReference type="Gene3D" id="3.20.20.140">
    <property type="entry name" value="Metal-dependent hydrolases"/>
    <property type="match status" value="1"/>
</dbReference>
<dbReference type="EC" id="2.7.7.7" evidence="4"/>
<dbReference type="Proteomes" id="UP000281955">
    <property type="component" value="Unassembled WGS sequence"/>
</dbReference>
<feature type="compositionally biased region" description="Low complexity" evidence="15">
    <location>
        <begin position="1057"/>
        <end position="1074"/>
    </location>
</feature>
<evidence type="ECO:0000256" key="2">
    <source>
        <dbReference type="ARBA" id="ARBA00007391"/>
    </source>
</evidence>
<dbReference type="InterPro" id="IPR040982">
    <property type="entry name" value="DNA_pol3_finger"/>
</dbReference>
<dbReference type="SMART" id="SM00481">
    <property type="entry name" value="POLIIIAc"/>
    <property type="match status" value="1"/>
</dbReference>
<evidence type="ECO:0000313" key="17">
    <source>
        <dbReference type="EMBL" id="RKS74098.1"/>
    </source>
</evidence>
<keyword evidence="10" id="KW-0235">DNA replication</keyword>
<dbReference type="InterPro" id="IPR029460">
    <property type="entry name" value="DNAPol_HHH"/>
</dbReference>
<name>A0A420XPH5_9ACTN</name>
<comment type="similarity">
    <text evidence="2">Belongs to the DNA polymerase type-C family. DnaE2 subfamily.</text>
</comment>
<dbReference type="RefSeq" id="WP_121193863.1">
    <property type="nucleotide sequence ID" value="NZ_RBWV01000012.1"/>
</dbReference>
<dbReference type="GO" id="GO:0008408">
    <property type="term" value="F:3'-5' exonuclease activity"/>
    <property type="evidence" value="ECO:0007669"/>
    <property type="project" value="InterPro"/>
</dbReference>
<dbReference type="NCBIfam" id="TIGR00594">
    <property type="entry name" value="polc"/>
    <property type="match status" value="1"/>
</dbReference>
<evidence type="ECO:0000256" key="9">
    <source>
        <dbReference type="ARBA" id="ARBA00022695"/>
    </source>
</evidence>
<dbReference type="GO" id="GO:0006260">
    <property type="term" value="P:DNA replication"/>
    <property type="evidence" value="ECO:0007669"/>
    <property type="project" value="UniProtKB-KW"/>
</dbReference>
<keyword evidence="8" id="KW-0808">Transferase</keyword>
<dbReference type="Gene3D" id="1.10.10.1600">
    <property type="entry name" value="Bacterial DNA polymerase III alpha subunit, thumb domain"/>
    <property type="match status" value="1"/>
</dbReference>
<feature type="domain" description="Polymerase/histidinol phosphatase N-terminal" evidence="16">
    <location>
        <begin position="10"/>
        <end position="77"/>
    </location>
</feature>
<feature type="compositionally biased region" description="Low complexity" evidence="15">
    <location>
        <begin position="84"/>
        <end position="100"/>
    </location>
</feature>
<evidence type="ECO:0000256" key="1">
    <source>
        <dbReference type="ARBA" id="ARBA00004496"/>
    </source>
</evidence>
<evidence type="ECO:0000256" key="11">
    <source>
        <dbReference type="ARBA" id="ARBA00022763"/>
    </source>
</evidence>
<dbReference type="InterPro" id="IPR004365">
    <property type="entry name" value="NA-bd_OB_tRNA"/>
</dbReference>
<evidence type="ECO:0000256" key="10">
    <source>
        <dbReference type="ARBA" id="ARBA00022705"/>
    </source>
</evidence>
<dbReference type="Pfam" id="PF07733">
    <property type="entry name" value="DNA_pol3_alpha"/>
    <property type="match status" value="1"/>
</dbReference>
<dbReference type="InterPro" id="IPR004013">
    <property type="entry name" value="PHP_dom"/>
</dbReference>
<evidence type="ECO:0000256" key="13">
    <source>
        <dbReference type="ARBA" id="ARBA00023204"/>
    </source>
</evidence>
<evidence type="ECO:0000256" key="6">
    <source>
        <dbReference type="ARBA" id="ARBA00019114"/>
    </source>
</evidence>
<feature type="compositionally biased region" description="Basic and acidic residues" evidence="15">
    <location>
        <begin position="1027"/>
        <end position="1047"/>
    </location>
</feature>
<evidence type="ECO:0000256" key="3">
    <source>
        <dbReference type="ARBA" id="ARBA00009496"/>
    </source>
</evidence>
<comment type="subcellular location">
    <subcellularLocation>
        <location evidence="1">Cytoplasm</location>
    </subcellularLocation>
</comment>
<protein>
    <recommendedName>
        <fullName evidence="6">DNA polymerase III subunit alpha</fullName>
        <ecNumber evidence="4">2.7.7.7</ecNumber>
    </recommendedName>
    <alternativeName>
        <fullName evidence="5">Error-prone DNA polymerase</fullName>
    </alternativeName>
</protein>
<dbReference type="CDD" id="cd07431">
    <property type="entry name" value="PHP_PolIIIA"/>
    <property type="match status" value="1"/>
</dbReference>
<dbReference type="GO" id="GO:0006281">
    <property type="term" value="P:DNA repair"/>
    <property type="evidence" value="ECO:0007669"/>
    <property type="project" value="UniProtKB-KW"/>
</dbReference>
<keyword evidence="18" id="KW-1185">Reference proteome</keyword>
<evidence type="ECO:0000256" key="7">
    <source>
        <dbReference type="ARBA" id="ARBA00022490"/>
    </source>
</evidence>
<dbReference type="EMBL" id="RBWV01000012">
    <property type="protein sequence ID" value="RKS74098.1"/>
    <property type="molecule type" value="Genomic_DNA"/>
</dbReference>
<dbReference type="InParanoid" id="A0A420XPH5"/>
<dbReference type="PANTHER" id="PTHR32294">
    <property type="entry name" value="DNA POLYMERASE III SUBUNIT ALPHA"/>
    <property type="match status" value="1"/>
</dbReference>
<evidence type="ECO:0000256" key="15">
    <source>
        <dbReference type="SAM" id="MobiDB-lite"/>
    </source>
</evidence>
<comment type="similarity">
    <text evidence="3">Belongs to the DNA polymerase type-C family. DnaE subfamily.</text>
</comment>
<dbReference type="InterPro" id="IPR004805">
    <property type="entry name" value="DnaE2/DnaE/PolC"/>
</dbReference>
<evidence type="ECO:0000259" key="16">
    <source>
        <dbReference type="SMART" id="SM00481"/>
    </source>
</evidence>
<evidence type="ECO:0000256" key="14">
    <source>
        <dbReference type="ARBA" id="ARBA00049244"/>
    </source>
</evidence>
<gene>
    <name evidence="17" type="ORF">CLV35_2598</name>
</gene>
<evidence type="ECO:0000256" key="12">
    <source>
        <dbReference type="ARBA" id="ARBA00022932"/>
    </source>
</evidence>
<dbReference type="InterPro" id="IPR041931">
    <property type="entry name" value="DNA_pol3_alpha_thumb_dom"/>
</dbReference>
<evidence type="ECO:0000256" key="4">
    <source>
        <dbReference type="ARBA" id="ARBA00012417"/>
    </source>
</evidence>
<dbReference type="GO" id="GO:0003676">
    <property type="term" value="F:nucleic acid binding"/>
    <property type="evidence" value="ECO:0007669"/>
    <property type="project" value="InterPro"/>
</dbReference>
<dbReference type="InterPro" id="IPR003141">
    <property type="entry name" value="Pol/His_phosphatase_N"/>
</dbReference>
<evidence type="ECO:0000256" key="5">
    <source>
        <dbReference type="ARBA" id="ARBA00017273"/>
    </source>
</evidence>
<comment type="caution">
    <text evidence="17">The sequence shown here is derived from an EMBL/GenBank/DDBJ whole genome shotgun (WGS) entry which is preliminary data.</text>
</comment>
<dbReference type="Pfam" id="PF01336">
    <property type="entry name" value="tRNA_anti-codon"/>
    <property type="match status" value="1"/>
</dbReference>
<comment type="catalytic activity">
    <reaction evidence="14">
        <text>DNA(n) + a 2'-deoxyribonucleoside 5'-triphosphate = DNA(n+1) + diphosphate</text>
        <dbReference type="Rhea" id="RHEA:22508"/>
        <dbReference type="Rhea" id="RHEA-COMP:17339"/>
        <dbReference type="Rhea" id="RHEA-COMP:17340"/>
        <dbReference type="ChEBI" id="CHEBI:33019"/>
        <dbReference type="ChEBI" id="CHEBI:61560"/>
        <dbReference type="ChEBI" id="CHEBI:173112"/>
        <dbReference type="EC" id="2.7.7.7"/>
    </reaction>
</comment>
<keyword evidence="7" id="KW-0963">Cytoplasm</keyword>
<dbReference type="GO" id="GO:0005737">
    <property type="term" value="C:cytoplasm"/>
    <property type="evidence" value="ECO:0007669"/>
    <property type="project" value="UniProtKB-SubCell"/>
</dbReference>
<feature type="region of interest" description="Disordered" evidence="15">
    <location>
        <begin position="984"/>
        <end position="1078"/>
    </location>
</feature>
<dbReference type="CDD" id="cd04485">
    <property type="entry name" value="DnaE_OBF"/>
    <property type="match status" value="1"/>
</dbReference>
<keyword evidence="9" id="KW-0548">Nucleotidyltransferase</keyword>
<evidence type="ECO:0000256" key="8">
    <source>
        <dbReference type="ARBA" id="ARBA00022679"/>
    </source>
</evidence>